<name>A0A8J7G9D8_9BACL</name>
<dbReference type="PROSITE" id="PS50893">
    <property type="entry name" value="ABC_TRANSPORTER_2"/>
    <property type="match status" value="1"/>
</dbReference>
<gene>
    <name evidence="5" type="ORF">IRY55_02870</name>
</gene>
<dbReference type="Gene3D" id="3.40.50.300">
    <property type="entry name" value="P-loop containing nucleotide triphosphate hydrolases"/>
    <property type="match status" value="1"/>
</dbReference>
<evidence type="ECO:0000256" key="3">
    <source>
        <dbReference type="ARBA" id="ARBA00022840"/>
    </source>
</evidence>
<dbReference type="InterPro" id="IPR027417">
    <property type="entry name" value="P-loop_NTPase"/>
</dbReference>
<accession>A0A8J7G9D8</accession>
<dbReference type="Proteomes" id="UP000622653">
    <property type="component" value="Unassembled WGS sequence"/>
</dbReference>
<comment type="caution">
    <text evidence="5">The sequence shown here is derived from an EMBL/GenBank/DDBJ whole genome shotgun (WGS) entry which is preliminary data.</text>
</comment>
<feature type="domain" description="ABC transporter" evidence="4">
    <location>
        <begin position="2"/>
        <end position="229"/>
    </location>
</feature>
<sequence length="243" mass="27899">MLQLQKVSYAYETERILSDLTTTFRERTVYSILGKSGCGKTTLLKLASGLLTPTNGHIMYDKQSLRHPDASFSYMFQNPNLLPWQTVLQNVCMPFVIRHRKDAMLEKRALHLLSQMGIGALAERYPDELSGGQRSRVALCRALMTNPRVLFLDEPFSALDVMTKEQLQDDLVALVQEREMTVIFITHDIEEAIIIADEIRVMEAGRFIYEEQNPLREQIVRRDTEQALSYKRLLRSVLEGAYA</sequence>
<dbReference type="PANTHER" id="PTHR42788">
    <property type="entry name" value="TAURINE IMPORT ATP-BINDING PROTEIN-RELATED"/>
    <property type="match status" value="1"/>
</dbReference>
<dbReference type="PROSITE" id="PS00211">
    <property type="entry name" value="ABC_TRANSPORTER_1"/>
    <property type="match status" value="1"/>
</dbReference>
<dbReference type="GO" id="GO:0005524">
    <property type="term" value="F:ATP binding"/>
    <property type="evidence" value="ECO:0007669"/>
    <property type="project" value="UniProtKB-KW"/>
</dbReference>
<keyword evidence="3 5" id="KW-0067">ATP-binding</keyword>
<organism evidence="5 6">
    <name type="scientific">Savagea serpentis</name>
    <dbReference type="NCBI Taxonomy" id="2785297"/>
    <lineage>
        <taxon>Bacteria</taxon>
        <taxon>Bacillati</taxon>
        <taxon>Bacillota</taxon>
        <taxon>Bacilli</taxon>
        <taxon>Bacillales</taxon>
        <taxon>Caryophanaceae</taxon>
        <taxon>Savagea</taxon>
    </lineage>
</organism>
<dbReference type="InterPro" id="IPR017871">
    <property type="entry name" value="ABC_transporter-like_CS"/>
</dbReference>
<dbReference type="SMART" id="SM00382">
    <property type="entry name" value="AAA"/>
    <property type="match status" value="1"/>
</dbReference>
<dbReference type="InterPro" id="IPR050166">
    <property type="entry name" value="ABC_transporter_ATP-bind"/>
</dbReference>
<dbReference type="GO" id="GO:0016887">
    <property type="term" value="F:ATP hydrolysis activity"/>
    <property type="evidence" value="ECO:0007669"/>
    <property type="project" value="InterPro"/>
</dbReference>
<dbReference type="InterPro" id="IPR003593">
    <property type="entry name" value="AAA+_ATPase"/>
</dbReference>
<dbReference type="PANTHER" id="PTHR42788:SF2">
    <property type="entry name" value="ABC TRANSPORTER ATP-BINDING PROTEIN"/>
    <property type="match status" value="1"/>
</dbReference>
<keyword evidence="1" id="KW-0813">Transport</keyword>
<dbReference type="InterPro" id="IPR003439">
    <property type="entry name" value="ABC_transporter-like_ATP-bd"/>
</dbReference>
<dbReference type="EMBL" id="JADKPV010000001">
    <property type="protein sequence ID" value="MBF4500295.1"/>
    <property type="molecule type" value="Genomic_DNA"/>
</dbReference>
<evidence type="ECO:0000259" key="4">
    <source>
        <dbReference type="PROSITE" id="PS50893"/>
    </source>
</evidence>
<reference evidence="5" key="1">
    <citation type="submission" date="2020-11" db="EMBL/GenBank/DDBJ databases">
        <title>Multidrug resistant novel bacterium Savagea serpentis sp. nov., isolated from the scats of a vine snake (Ahaetulla nasuta).</title>
        <authorList>
            <person name="Venkata Ramana V."/>
            <person name="Vikas Patil S."/>
            <person name="Yogita Lugani V."/>
        </authorList>
    </citation>
    <scope>NUCLEOTIDE SEQUENCE</scope>
    <source>
        <strain evidence="5">SN6</strain>
    </source>
</reference>
<dbReference type="SUPFAM" id="SSF52540">
    <property type="entry name" value="P-loop containing nucleoside triphosphate hydrolases"/>
    <property type="match status" value="1"/>
</dbReference>
<dbReference type="Pfam" id="PF00005">
    <property type="entry name" value="ABC_tran"/>
    <property type="match status" value="1"/>
</dbReference>
<evidence type="ECO:0000313" key="6">
    <source>
        <dbReference type="Proteomes" id="UP000622653"/>
    </source>
</evidence>
<protein>
    <submittedName>
        <fullName evidence="5">ATP-binding cassette domain-containing protein</fullName>
    </submittedName>
</protein>
<keyword evidence="2" id="KW-0547">Nucleotide-binding</keyword>
<proteinExistence type="predicted"/>
<evidence type="ECO:0000256" key="1">
    <source>
        <dbReference type="ARBA" id="ARBA00022448"/>
    </source>
</evidence>
<dbReference type="AlphaFoldDB" id="A0A8J7G9D8"/>
<keyword evidence="6" id="KW-1185">Reference proteome</keyword>
<dbReference type="RefSeq" id="WP_194561743.1">
    <property type="nucleotide sequence ID" value="NZ_JADKPV010000001.1"/>
</dbReference>
<evidence type="ECO:0000256" key="2">
    <source>
        <dbReference type="ARBA" id="ARBA00022741"/>
    </source>
</evidence>
<evidence type="ECO:0000313" key="5">
    <source>
        <dbReference type="EMBL" id="MBF4500295.1"/>
    </source>
</evidence>